<evidence type="ECO:0000313" key="4">
    <source>
        <dbReference type="Proteomes" id="UP001281656"/>
    </source>
</evidence>
<name>A0ABU4JQX4_9CLOT</name>
<dbReference type="RefSeq" id="WP_318797021.1">
    <property type="nucleotide sequence ID" value="NZ_JARUJP010000004.1"/>
</dbReference>
<proteinExistence type="predicted"/>
<reference evidence="3 4" key="1">
    <citation type="submission" date="2023-04" db="EMBL/GenBank/DDBJ databases">
        <title>Clostridium tannerae sp. nov., isolated from the fecal material of an alpaca.</title>
        <authorList>
            <person name="Miller S."/>
            <person name="Hendry M."/>
            <person name="King J."/>
            <person name="Sankaranarayanan K."/>
            <person name="Lawson P.A."/>
        </authorList>
    </citation>
    <scope>NUCLEOTIDE SEQUENCE [LARGE SCALE GENOMIC DNA]</scope>
    <source>
        <strain evidence="3 4">A1-XYC3</strain>
    </source>
</reference>
<keyword evidence="4" id="KW-1185">Reference proteome</keyword>
<protein>
    <submittedName>
        <fullName evidence="3">M15 family metallopeptidase</fullName>
    </submittedName>
</protein>
<feature type="signal peptide" evidence="1">
    <location>
        <begin position="1"/>
        <end position="24"/>
    </location>
</feature>
<dbReference type="EMBL" id="JARUJP010000004">
    <property type="protein sequence ID" value="MDW8800529.1"/>
    <property type="molecule type" value="Genomic_DNA"/>
</dbReference>
<dbReference type="InterPro" id="IPR009045">
    <property type="entry name" value="Zn_M74/Hedgehog-like"/>
</dbReference>
<feature type="domain" description="Peptidase M15C" evidence="2">
    <location>
        <begin position="202"/>
        <end position="269"/>
    </location>
</feature>
<comment type="caution">
    <text evidence="3">The sequence shown here is derived from an EMBL/GenBank/DDBJ whole genome shotgun (WGS) entry which is preliminary data.</text>
</comment>
<sequence length="313" mass="36318">MKKIALCIILLFYLCINTSYPIEASQINNKSTYTSINSYEVNMKQDILSLMMAYPGYVSDIVKEDNGLVYLVMKSGKRILYDDKKIKTYEQKLGNPDLQDTMEQVYPLSTDLKLVDKNFDPGRCRAYGILNEVYGSSQQQIQSNLVRVNFGYTILQFNEKNKAAKSLENAMKDLTPLIERNSAIRAAVVPCSGTFNYRLISGTNRLSPHSFGIAIDLARDRRDYWKWANEEQGQKRLDSYPREVVEIFERNNFIWGGKWGHFDILHFEYRPEIILKAKYFGVKRDFDRLWYNGVPLEDVNVKSCVEKINKSLE</sequence>
<organism evidence="3 4">
    <name type="scientific">Clostridium tanneri</name>
    <dbReference type="NCBI Taxonomy" id="3037988"/>
    <lineage>
        <taxon>Bacteria</taxon>
        <taxon>Bacillati</taxon>
        <taxon>Bacillota</taxon>
        <taxon>Clostridia</taxon>
        <taxon>Eubacteriales</taxon>
        <taxon>Clostridiaceae</taxon>
        <taxon>Clostridium</taxon>
    </lineage>
</organism>
<gene>
    <name evidence="3" type="ORF">P8V03_05095</name>
</gene>
<dbReference type="Proteomes" id="UP001281656">
    <property type="component" value="Unassembled WGS sequence"/>
</dbReference>
<accession>A0ABU4JQX4</accession>
<dbReference type="Gene3D" id="3.30.1380.10">
    <property type="match status" value="1"/>
</dbReference>
<dbReference type="Pfam" id="PF13539">
    <property type="entry name" value="Peptidase_M15_4"/>
    <property type="match status" value="1"/>
</dbReference>
<evidence type="ECO:0000259" key="2">
    <source>
        <dbReference type="Pfam" id="PF13539"/>
    </source>
</evidence>
<evidence type="ECO:0000313" key="3">
    <source>
        <dbReference type="EMBL" id="MDW8800529.1"/>
    </source>
</evidence>
<dbReference type="SUPFAM" id="SSF55166">
    <property type="entry name" value="Hedgehog/DD-peptidase"/>
    <property type="match status" value="1"/>
</dbReference>
<evidence type="ECO:0000256" key="1">
    <source>
        <dbReference type="SAM" id="SignalP"/>
    </source>
</evidence>
<feature type="chain" id="PRO_5047259003" evidence="1">
    <location>
        <begin position="25"/>
        <end position="313"/>
    </location>
</feature>
<dbReference type="InterPro" id="IPR039561">
    <property type="entry name" value="Peptidase_M15C"/>
</dbReference>
<keyword evidence="1" id="KW-0732">Signal</keyword>